<evidence type="ECO:0000259" key="1">
    <source>
        <dbReference type="Pfam" id="PF01909"/>
    </source>
</evidence>
<sequence>MAKNKRNTEEESNVCVPVTIKMLLDQYIKILQKIYGSHLKTVILYGSYARGDYKVDSDIDIMILLDLSDMDIKQYRHELSGETFDFNMDHDLDIKPIAKSQQHFQNWVDVYPFYANVKREGIKLFDVF</sequence>
<evidence type="ECO:0000313" key="3">
    <source>
        <dbReference type="Proteomes" id="UP000284644"/>
    </source>
</evidence>
<dbReference type="GO" id="GO:0016779">
    <property type="term" value="F:nucleotidyltransferase activity"/>
    <property type="evidence" value="ECO:0007669"/>
    <property type="project" value="InterPro"/>
</dbReference>
<dbReference type="PANTHER" id="PTHR33933">
    <property type="entry name" value="NUCLEOTIDYLTRANSFERASE"/>
    <property type="match status" value="1"/>
</dbReference>
<accession>A0A414I3E7</accession>
<comment type="caution">
    <text evidence="2">The sequence shown here is derived from an EMBL/GenBank/DDBJ whole genome shotgun (WGS) entry which is preliminary data.</text>
</comment>
<proteinExistence type="predicted"/>
<dbReference type="InterPro" id="IPR043519">
    <property type="entry name" value="NT_sf"/>
</dbReference>
<dbReference type="PANTHER" id="PTHR33933:SF3">
    <property type="entry name" value="PROTEIN ADENYLYLTRANSFERASE MJ0604-RELATED"/>
    <property type="match status" value="1"/>
</dbReference>
<dbReference type="Pfam" id="PF01909">
    <property type="entry name" value="NTP_transf_2"/>
    <property type="match status" value="1"/>
</dbReference>
<feature type="domain" description="Polymerase nucleotidyl transferase" evidence="1">
    <location>
        <begin position="25"/>
        <end position="80"/>
    </location>
</feature>
<dbReference type="CDD" id="cd05403">
    <property type="entry name" value="NT_KNTase_like"/>
    <property type="match status" value="1"/>
</dbReference>
<dbReference type="Gene3D" id="3.30.460.10">
    <property type="entry name" value="Beta Polymerase, domain 2"/>
    <property type="match status" value="1"/>
</dbReference>
<dbReference type="InterPro" id="IPR052548">
    <property type="entry name" value="Type_VII_TA_antitoxin"/>
</dbReference>
<evidence type="ECO:0000313" key="2">
    <source>
        <dbReference type="EMBL" id="RHE09588.1"/>
    </source>
</evidence>
<dbReference type="InterPro" id="IPR002934">
    <property type="entry name" value="Polymerase_NTP_transf_dom"/>
</dbReference>
<keyword evidence="2" id="KW-0808">Transferase</keyword>
<protein>
    <submittedName>
        <fullName evidence="2">Nucleotidyltransferase domain-containing protein</fullName>
    </submittedName>
</protein>
<organism evidence="2 3">
    <name type="scientific">Blautia obeum</name>
    <dbReference type="NCBI Taxonomy" id="40520"/>
    <lineage>
        <taxon>Bacteria</taxon>
        <taxon>Bacillati</taxon>
        <taxon>Bacillota</taxon>
        <taxon>Clostridia</taxon>
        <taxon>Lachnospirales</taxon>
        <taxon>Lachnospiraceae</taxon>
        <taxon>Blautia</taxon>
    </lineage>
</organism>
<gene>
    <name evidence="2" type="ORF">DW767_16920</name>
</gene>
<dbReference type="Proteomes" id="UP000284644">
    <property type="component" value="Unassembled WGS sequence"/>
</dbReference>
<dbReference type="SUPFAM" id="SSF81301">
    <property type="entry name" value="Nucleotidyltransferase"/>
    <property type="match status" value="1"/>
</dbReference>
<name>A0A414I3E7_9FIRM</name>
<dbReference type="AlphaFoldDB" id="A0A414I3E7"/>
<dbReference type="EMBL" id="QSJW01000014">
    <property type="protein sequence ID" value="RHE09588.1"/>
    <property type="molecule type" value="Genomic_DNA"/>
</dbReference>
<reference evidence="2 3" key="1">
    <citation type="submission" date="2018-08" db="EMBL/GenBank/DDBJ databases">
        <title>A genome reference for cultivated species of the human gut microbiota.</title>
        <authorList>
            <person name="Zou Y."/>
            <person name="Xue W."/>
            <person name="Luo G."/>
        </authorList>
    </citation>
    <scope>NUCLEOTIDE SEQUENCE [LARGE SCALE GENOMIC DNA]</scope>
    <source>
        <strain evidence="2 3">AM29-25AC</strain>
    </source>
</reference>